<evidence type="ECO:0000313" key="3">
    <source>
        <dbReference type="Proteomes" id="UP000215914"/>
    </source>
</evidence>
<dbReference type="Proteomes" id="UP000215914">
    <property type="component" value="Unassembled WGS sequence"/>
</dbReference>
<name>A0A9K3HBL8_HELAN</name>
<feature type="region of interest" description="Disordered" evidence="1">
    <location>
        <begin position="1"/>
        <end position="21"/>
    </location>
</feature>
<protein>
    <submittedName>
        <fullName evidence="2">Uncharacterized protein</fullName>
    </submittedName>
</protein>
<evidence type="ECO:0000256" key="1">
    <source>
        <dbReference type="SAM" id="MobiDB-lite"/>
    </source>
</evidence>
<sequence length="55" mass="6049">MKHQRFKALSPSNSGAHRAGYPPVLRGRVALPWASGFTFFFCSTRLVVAGCLLLK</sequence>
<reference evidence="2" key="1">
    <citation type="journal article" date="2017" name="Nature">
        <title>The sunflower genome provides insights into oil metabolism, flowering and Asterid evolution.</title>
        <authorList>
            <person name="Badouin H."/>
            <person name="Gouzy J."/>
            <person name="Grassa C.J."/>
            <person name="Murat F."/>
            <person name="Staton S.E."/>
            <person name="Cottret L."/>
            <person name="Lelandais-Briere C."/>
            <person name="Owens G.L."/>
            <person name="Carrere S."/>
            <person name="Mayjonade B."/>
            <person name="Legrand L."/>
            <person name="Gill N."/>
            <person name="Kane N.C."/>
            <person name="Bowers J.E."/>
            <person name="Hubner S."/>
            <person name="Bellec A."/>
            <person name="Berard A."/>
            <person name="Berges H."/>
            <person name="Blanchet N."/>
            <person name="Boniface M.C."/>
            <person name="Brunel D."/>
            <person name="Catrice O."/>
            <person name="Chaidir N."/>
            <person name="Claudel C."/>
            <person name="Donnadieu C."/>
            <person name="Faraut T."/>
            <person name="Fievet G."/>
            <person name="Helmstetter N."/>
            <person name="King M."/>
            <person name="Knapp S.J."/>
            <person name="Lai Z."/>
            <person name="Le Paslier M.C."/>
            <person name="Lippi Y."/>
            <person name="Lorenzon L."/>
            <person name="Mandel J.R."/>
            <person name="Marage G."/>
            <person name="Marchand G."/>
            <person name="Marquand E."/>
            <person name="Bret-Mestries E."/>
            <person name="Morien E."/>
            <person name="Nambeesan S."/>
            <person name="Nguyen T."/>
            <person name="Pegot-Espagnet P."/>
            <person name="Pouilly N."/>
            <person name="Raftis F."/>
            <person name="Sallet E."/>
            <person name="Schiex T."/>
            <person name="Thomas J."/>
            <person name="Vandecasteele C."/>
            <person name="Vares D."/>
            <person name="Vear F."/>
            <person name="Vautrin S."/>
            <person name="Crespi M."/>
            <person name="Mangin B."/>
            <person name="Burke J.M."/>
            <person name="Salse J."/>
            <person name="Munos S."/>
            <person name="Vincourt P."/>
            <person name="Rieseberg L.H."/>
            <person name="Langlade N.B."/>
        </authorList>
    </citation>
    <scope>NUCLEOTIDE SEQUENCE</scope>
    <source>
        <tissue evidence="2">Leaves</tissue>
    </source>
</reference>
<evidence type="ECO:0000313" key="2">
    <source>
        <dbReference type="EMBL" id="KAF5774657.1"/>
    </source>
</evidence>
<accession>A0A9K3HBL8</accession>
<dbReference type="Gramene" id="mRNA:HanXRQr2_Chr13g0603201">
    <property type="protein sequence ID" value="mRNA:HanXRQr2_Chr13g0603201"/>
    <property type="gene ID" value="HanXRQr2_Chr13g0603201"/>
</dbReference>
<reference evidence="2" key="2">
    <citation type="submission" date="2020-06" db="EMBL/GenBank/DDBJ databases">
        <title>Helianthus annuus Genome sequencing and assembly Release 2.</title>
        <authorList>
            <person name="Gouzy J."/>
            <person name="Langlade N."/>
            <person name="Munos S."/>
        </authorList>
    </citation>
    <scope>NUCLEOTIDE SEQUENCE</scope>
    <source>
        <tissue evidence="2">Leaves</tissue>
    </source>
</reference>
<gene>
    <name evidence="2" type="ORF">HanXRQr2_Chr13g0603201</name>
</gene>
<dbReference type="AlphaFoldDB" id="A0A9K3HBL8"/>
<comment type="caution">
    <text evidence="2">The sequence shown here is derived from an EMBL/GenBank/DDBJ whole genome shotgun (WGS) entry which is preliminary data.</text>
</comment>
<proteinExistence type="predicted"/>
<dbReference type="EMBL" id="MNCJ02000328">
    <property type="protein sequence ID" value="KAF5774657.1"/>
    <property type="molecule type" value="Genomic_DNA"/>
</dbReference>
<keyword evidence="3" id="KW-1185">Reference proteome</keyword>
<organism evidence="2 3">
    <name type="scientific">Helianthus annuus</name>
    <name type="common">Common sunflower</name>
    <dbReference type="NCBI Taxonomy" id="4232"/>
    <lineage>
        <taxon>Eukaryota</taxon>
        <taxon>Viridiplantae</taxon>
        <taxon>Streptophyta</taxon>
        <taxon>Embryophyta</taxon>
        <taxon>Tracheophyta</taxon>
        <taxon>Spermatophyta</taxon>
        <taxon>Magnoliopsida</taxon>
        <taxon>eudicotyledons</taxon>
        <taxon>Gunneridae</taxon>
        <taxon>Pentapetalae</taxon>
        <taxon>asterids</taxon>
        <taxon>campanulids</taxon>
        <taxon>Asterales</taxon>
        <taxon>Asteraceae</taxon>
        <taxon>Asteroideae</taxon>
        <taxon>Heliantheae alliance</taxon>
        <taxon>Heliantheae</taxon>
        <taxon>Helianthus</taxon>
    </lineage>
</organism>